<evidence type="ECO:0000256" key="1">
    <source>
        <dbReference type="ARBA" id="ARBA00001936"/>
    </source>
</evidence>
<evidence type="ECO:0000256" key="20">
    <source>
        <dbReference type="ARBA" id="ARBA00066504"/>
    </source>
</evidence>
<evidence type="ECO:0000256" key="23">
    <source>
        <dbReference type="ARBA" id="ARBA00077442"/>
    </source>
</evidence>
<keyword evidence="10" id="KW-0931">ER-Golgi transport</keyword>
<evidence type="ECO:0000256" key="5">
    <source>
        <dbReference type="ARBA" id="ARBA00010050"/>
    </source>
</evidence>
<keyword evidence="14" id="KW-0333">Golgi apparatus</keyword>
<dbReference type="GO" id="GO:0005774">
    <property type="term" value="C:vacuolar membrane"/>
    <property type="evidence" value="ECO:0007669"/>
    <property type="project" value="TreeGrafter"/>
</dbReference>
<evidence type="ECO:0000256" key="25">
    <source>
        <dbReference type="ARBA" id="ARBA00078964"/>
    </source>
</evidence>
<keyword evidence="15 29" id="KW-0472">Membrane</keyword>
<dbReference type="Gene3D" id="3.90.550.50">
    <property type="match status" value="1"/>
</dbReference>
<dbReference type="Pfam" id="PF01762">
    <property type="entry name" value="Galactosyl_T"/>
    <property type="match status" value="1"/>
</dbReference>
<dbReference type="FunFam" id="1.25.40.10:FF:002676">
    <property type="entry name" value="N-ethylmaleimide-sensitive factor attachment protein, beta b"/>
    <property type="match status" value="1"/>
</dbReference>
<dbReference type="GO" id="GO:0019905">
    <property type="term" value="F:syntaxin binding"/>
    <property type="evidence" value="ECO:0007669"/>
    <property type="project" value="TreeGrafter"/>
</dbReference>
<evidence type="ECO:0000256" key="28">
    <source>
        <dbReference type="SAM" id="MobiDB-lite"/>
    </source>
</evidence>
<dbReference type="FunFam" id="3.90.550.50:FF:000010">
    <property type="entry name" value="Hexosyltransferase"/>
    <property type="match status" value="1"/>
</dbReference>
<keyword evidence="8" id="KW-0808">Transferase</keyword>
<evidence type="ECO:0000256" key="12">
    <source>
        <dbReference type="ARBA" id="ARBA00022968"/>
    </source>
</evidence>
<dbReference type="Pfam" id="PF14938">
    <property type="entry name" value="SNAP"/>
    <property type="match status" value="1"/>
</dbReference>
<evidence type="ECO:0000256" key="9">
    <source>
        <dbReference type="ARBA" id="ARBA00022692"/>
    </source>
</evidence>
<comment type="subcellular location">
    <subcellularLocation>
        <location evidence="2">Golgi apparatus membrane</location>
        <topology evidence="2">Single-pass type II membrane protein</topology>
    </subcellularLocation>
</comment>
<organism evidence="30 31">
    <name type="scientific">Etheostoma spectabile</name>
    <name type="common">orangethroat darter</name>
    <dbReference type="NCBI Taxonomy" id="54343"/>
    <lineage>
        <taxon>Eukaryota</taxon>
        <taxon>Metazoa</taxon>
        <taxon>Chordata</taxon>
        <taxon>Craniata</taxon>
        <taxon>Vertebrata</taxon>
        <taxon>Euteleostomi</taxon>
        <taxon>Actinopterygii</taxon>
        <taxon>Neopterygii</taxon>
        <taxon>Teleostei</taxon>
        <taxon>Neoteleostei</taxon>
        <taxon>Acanthomorphata</taxon>
        <taxon>Eupercaria</taxon>
        <taxon>Perciformes</taxon>
        <taxon>Percoidei</taxon>
        <taxon>Percidae</taxon>
        <taxon>Etheostomatinae</taxon>
        <taxon>Etheostoma</taxon>
    </lineage>
</organism>
<evidence type="ECO:0000256" key="3">
    <source>
        <dbReference type="ARBA" id="ARBA00004922"/>
    </source>
</evidence>
<evidence type="ECO:0000313" key="30">
    <source>
        <dbReference type="EMBL" id="KAA8594345.1"/>
    </source>
</evidence>
<dbReference type="GO" id="GO:0005483">
    <property type="term" value="F:soluble NSF attachment protein activity"/>
    <property type="evidence" value="ECO:0007669"/>
    <property type="project" value="TreeGrafter"/>
</dbReference>
<dbReference type="Gene3D" id="1.25.40.10">
    <property type="entry name" value="Tetratricopeptide repeat domain"/>
    <property type="match status" value="1"/>
</dbReference>
<dbReference type="GO" id="GO:0006886">
    <property type="term" value="P:intracellular protein transport"/>
    <property type="evidence" value="ECO:0007669"/>
    <property type="project" value="InterPro"/>
</dbReference>
<evidence type="ECO:0000313" key="31">
    <source>
        <dbReference type="Proteomes" id="UP000327493"/>
    </source>
</evidence>
<dbReference type="GO" id="GO:0008532">
    <property type="term" value="F:N-acetyllactosaminide beta-1,3-N-acetylglucosaminyltransferase activity"/>
    <property type="evidence" value="ECO:0007669"/>
    <property type="project" value="UniProtKB-EC"/>
</dbReference>
<comment type="subunit">
    <text evidence="19">Interacts with B3GNT8; this interaction greatly increases B3GNT2 catalytic activity, independently of B3GNT8 enzymatic activity.</text>
</comment>
<evidence type="ECO:0000256" key="14">
    <source>
        <dbReference type="ARBA" id="ARBA00023034"/>
    </source>
</evidence>
<dbReference type="GO" id="GO:0043195">
    <property type="term" value="C:terminal bouton"/>
    <property type="evidence" value="ECO:0007669"/>
    <property type="project" value="TreeGrafter"/>
</dbReference>
<evidence type="ECO:0000256" key="13">
    <source>
        <dbReference type="ARBA" id="ARBA00022989"/>
    </source>
</evidence>
<evidence type="ECO:0000256" key="6">
    <source>
        <dbReference type="ARBA" id="ARBA00022448"/>
    </source>
</evidence>
<keyword evidence="7" id="KW-0328">Glycosyltransferase</keyword>
<feature type="region of interest" description="Disordered" evidence="28">
    <location>
        <begin position="312"/>
        <end position="341"/>
    </location>
</feature>
<dbReference type="GO" id="GO:0010807">
    <property type="term" value="P:regulation of synaptic vesicle priming"/>
    <property type="evidence" value="ECO:0007669"/>
    <property type="project" value="TreeGrafter"/>
</dbReference>
<keyword evidence="6" id="KW-0813">Transport</keyword>
<dbReference type="SUPFAM" id="SSF48452">
    <property type="entry name" value="TPR-like"/>
    <property type="match status" value="1"/>
</dbReference>
<evidence type="ECO:0000256" key="24">
    <source>
        <dbReference type="ARBA" id="ARBA00078811"/>
    </source>
</evidence>
<evidence type="ECO:0000256" key="27">
    <source>
        <dbReference type="ARBA" id="ARBA00083441"/>
    </source>
</evidence>
<evidence type="ECO:0000256" key="22">
    <source>
        <dbReference type="ARBA" id="ARBA00075009"/>
    </source>
</evidence>
<dbReference type="PANTHER" id="PTHR13768">
    <property type="entry name" value="SOLUBLE NSF ATTACHMENT PROTEIN SNAP"/>
    <property type="match status" value="1"/>
</dbReference>
<evidence type="ECO:0000256" key="15">
    <source>
        <dbReference type="ARBA" id="ARBA00023136"/>
    </source>
</evidence>
<evidence type="ECO:0000256" key="26">
    <source>
        <dbReference type="ARBA" id="ARBA00079487"/>
    </source>
</evidence>
<dbReference type="PANTHER" id="PTHR13768:SF23">
    <property type="entry name" value="ALPHA-SOLUBLE NSF ATTACHMENT PROTEIN"/>
    <property type="match status" value="1"/>
</dbReference>
<comment type="cofactor">
    <cofactor evidence="1">
        <name>Mn(2+)</name>
        <dbReference type="ChEBI" id="CHEBI:29035"/>
    </cofactor>
</comment>
<evidence type="ECO:0000256" key="18">
    <source>
        <dbReference type="ARBA" id="ARBA00050470"/>
    </source>
</evidence>
<evidence type="ECO:0000256" key="17">
    <source>
        <dbReference type="ARBA" id="ARBA00023211"/>
    </source>
</evidence>
<gene>
    <name evidence="30" type="ORF">FQN60_005179</name>
</gene>
<evidence type="ECO:0000256" key="21">
    <source>
        <dbReference type="ARBA" id="ARBA00073118"/>
    </source>
</evidence>
<evidence type="ECO:0000256" key="7">
    <source>
        <dbReference type="ARBA" id="ARBA00022676"/>
    </source>
</evidence>
<evidence type="ECO:0000256" key="4">
    <source>
        <dbReference type="ARBA" id="ARBA00008661"/>
    </source>
</evidence>
<evidence type="ECO:0000256" key="2">
    <source>
        <dbReference type="ARBA" id="ARBA00004323"/>
    </source>
</evidence>
<comment type="catalytic activity">
    <reaction evidence="18">
        <text>a beta-D-galactosyl-(1-&gt;4)-N-acetyl-beta-D-glucosaminyl derivative + UDP-N-acetyl-alpha-D-glucosamine = an N-acetyl-beta-D-glucosaminyl-(1-&gt;3)-beta-D-galactosyl-(1-&gt;4)-N-acetyl-beta-D-glucosaminyl derivative + UDP + H(+)</text>
        <dbReference type="Rhea" id="RHEA:14389"/>
        <dbReference type="ChEBI" id="CHEBI:15378"/>
        <dbReference type="ChEBI" id="CHEBI:57705"/>
        <dbReference type="ChEBI" id="CHEBI:58223"/>
        <dbReference type="ChEBI" id="CHEBI:133507"/>
        <dbReference type="ChEBI" id="CHEBI:134090"/>
        <dbReference type="EC" id="2.4.1.149"/>
    </reaction>
</comment>
<keyword evidence="16" id="KW-0325">Glycoprotein</keyword>
<dbReference type="PRINTS" id="PR00448">
    <property type="entry name" value="NSFATTACHMNT"/>
</dbReference>
<name>A0A5J5DLU8_9PERO</name>
<dbReference type="GO" id="GO:0000139">
    <property type="term" value="C:Golgi membrane"/>
    <property type="evidence" value="ECO:0007669"/>
    <property type="project" value="UniProtKB-SubCell"/>
</dbReference>
<dbReference type="EC" id="2.4.1.149" evidence="20"/>
<feature type="non-terminal residue" evidence="30">
    <location>
        <position position="699"/>
    </location>
</feature>
<keyword evidence="12" id="KW-0735">Signal-anchor</keyword>
<evidence type="ECO:0000256" key="29">
    <source>
        <dbReference type="SAM" id="Phobius"/>
    </source>
</evidence>
<dbReference type="EMBL" id="VOFY01000003">
    <property type="protein sequence ID" value="KAA8594345.1"/>
    <property type="molecule type" value="Genomic_DNA"/>
</dbReference>
<evidence type="ECO:0000256" key="19">
    <source>
        <dbReference type="ARBA" id="ARBA00065824"/>
    </source>
</evidence>
<sequence length="699" mass="78820">MDNSGKEKEATALVAEAEKKMKSSQSFFGAMFGGSSKMEEACDMYVRAANMYKMAKNWCAAGNAFSQAARLHLQMQSKHDAATNFIDAGNAFKKADPQEAINCLNRAIEIYTDMGRFTIAAKHHITIAEIYETEMVDIDKKLLDFPFFSSANKCLLKVATYAAQLEQYPKAIEIYEQVGTHAMDSTLLKYSAKDHFFKAALCHFCVDMLNAKKYEEMFPAFSDSRECKLVKKLLDAYEEQNVDAYTDSDYTPGSRAISQKDDPFLGTAHRTAWCTPLEPMRRIKTLSAMVVLVTLFLIFFYSTLHLETAYSRRAGPGGPLKHPTRQVQDSDVKTPSFTTPHPEVHDVSVSDVLRQIIPQNGAYWNRLLYSALRNLDKGEDPFRHDTNWSSCRETSQEFLHNNMHDFSSYPVLFQDFLQGMKCRTPPVLLNQPNKCISGDGKGDNQTFLLFAIKSTPGNFERRQAVRETWGQEGTHHSGLQVRIVFLLGSPSLDDSNLTPLLSFEASQFKDLVQWDFHESLLNLTLKMHMFLQWTLKFCPNASFVFSGDDDVFVNTPAVLRYLQSLEPSKASRLYVGHVISTANPLRDPQSKYYIPLSFYDGPYPAYAGGGGFLISGALLQPLHSVSRVIPFFPIDDVYAGMCIKVVGVSPEVNNGFQTFDVKVQDRENLCVHKGLLLIHQRSPQQTKKLWKGIHSPLLT</sequence>
<feature type="compositionally biased region" description="Polar residues" evidence="28">
    <location>
        <begin position="325"/>
        <end position="339"/>
    </location>
</feature>
<keyword evidence="31" id="KW-1185">Reference proteome</keyword>
<keyword evidence="17" id="KW-0464">Manganese</keyword>
<feature type="transmembrane region" description="Helical" evidence="29">
    <location>
        <begin position="286"/>
        <end position="304"/>
    </location>
</feature>
<evidence type="ECO:0000256" key="10">
    <source>
        <dbReference type="ARBA" id="ARBA00022892"/>
    </source>
</evidence>
<dbReference type="GO" id="GO:0035494">
    <property type="term" value="P:SNARE complex disassembly"/>
    <property type="evidence" value="ECO:0007669"/>
    <property type="project" value="TreeGrafter"/>
</dbReference>
<comment type="caution">
    <text evidence="30">The sequence shown here is derived from an EMBL/GenBank/DDBJ whole genome shotgun (WGS) entry which is preliminary data.</text>
</comment>
<keyword evidence="13 29" id="KW-1133">Transmembrane helix</keyword>
<dbReference type="InterPro" id="IPR011990">
    <property type="entry name" value="TPR-like_helical_dom_sf"/>
</dbReference>
<comment type="similarity">
    <text evidence="5">Belongs to the SNAP family.</text>
</comment>
<dbReference type="InterPro" id="IPR002659">
    <property type="entry name" value="Glyco_trans_31"/>
</dbReference>
<comment type="pathway">
    <text evidence="3">Protein modification; protein glycosylation.</text>
</comment>
<reference evidence="30 31" key="1">
    <citation type="submission" date="2019-08" db="EMBL/GenBank/DDBJ databases">
        <title>A chromosome-level genome assembly, high-density linkage maps, and genome scans reveal the genomic architecture of hybrid incompatibilities underlying speciation via character displacement in darters (Percidae: Etheostominae).</title>
        <authorList>
            <person name="Moran R.L."/>
            <person name="Catchen J.M."/>
            <person name="Fuller R.C."/>
        </authorList>
    </citation>
    <scope>NUCLEOTIDE SEQUENCE [LARGE SCALE GENOMIC DNA]</scope>
    <source>
        <strain evidence="30">EspeVRDwgs_2016</strain>
        <tissue evidence="30">Muscle</tissue>
    </source>
</reference>
<keyword evidence="11" id="KW-0653">Protein transport</keyword>
<proteinExistence type="inferred from homology"/>
<evidence type="ECO:0000256" key="8">
    <source>
        <dbReference type="ARBA" id="ARBA00022679"/>
    </source>
</evidence>
<protein>
    <recommendedName>
        <fullName evidence="21">N-acetyllactosaminide beta-1,3-N-acetylglucosaminyltransferase 2</fullName>
        <ecNumber evidence="20">2.4.1.149</ecNumber>
    </recommendedName>
    <alternativeName>
        <fullName evidence="26">Beta-1,3-N-acetylglucosaminyltransferase 1</fullName>
    </alternativeName>
    <alternativeName>
        <fullName evidence="22">Beta-1,3-galactosyltransferase 7</fullName>
    </alternativeName>
    <alternativeName>
        <fullName evidence="25">Beta-3-Gx-T7</fullName>
    </alternativeName>
    <alternativeName>
        <fullName evidence="27">UDP-Gal:beta-GlcNAc beta-1,3-galactosyltransferase 7</fullName>
    </alternativeName>
    <alternativeName>
        <fullName evidence="24">UDP-GlcNAc:betaGal beta-1,3-N-acetylglucosaminyltransferase 2</fullName>
    </alternativeName>
    <alternativeName>
        <fullName evidence="23">UDP-galactose:beta-N-acetylglucosamine beta-1,3-galactosyltransferase 7</fullName>
    </alternativeName>
</protein>
<dbReference type="InterPro" id="IPR000744">
    <property type="entry name" value="NSF_attach"/>
</dbReference>
<dbReference type="GO" id="GO:0070044">
    <property type="term" value="C:synaptobrevin 2-SNAP-25-syntaxin-1a complex"/>
    <property type="evidence" value="ECO:0007669"/>
    <property type="project" value="TreeGrafter"/>
</dbReference>
<dbReference type="GO" id="GO:0035249">
    <property type="term" value="P:synaptic transmission, glutamatergic"/>
    <property type="evidence" value="ECO:0007669"/>
    <property type="project" value="TreeGrafter"/>
</dbReference>
<evidence type="ECO:0000256" key="16">
    <source>
        <dbReference type="ARBA" id="ARBA00023180"/>
    </source>
</evidence>
<accession>A0A5J5DLU8</accession>
<dbReference type="Proteomes" id="UP000327493">
    <property type="component" value="Chromosome 3"/>
</dbReference>
<comment type="similarity">
    <text evidence="4">Belongs to the glycosyltransferase 31 family.</text>
</comment>
<dbReference type="CDD" id="cd15832">
    <property type="entry name" value="SNAP"/>
    <property type="match status" value="1"/>
</dbReference>
<keyword evidence="9 29" id="KW-0812">Transmembrane</keyword>
<evidence type="ECO:0000256" key="11">
    <source>
        <dbReference type="ARBA" id="ARBA00022927"/>
    </source>
</evidence>
<dbReference type="AlphaFoldDB" id="A0A5J5DLU8"/>